<dbReference type="SMART" id="SM00448">
    <property type="entry name" value="REC"/>
    <property type="match status" value="1"/>
</dbReference>
<dbReference type="AlphaFoldDB" id="S0FSY0"/>
<comment type="subcellular location">
    <subcellularLocation>
        <location evidence="1">Cytoplasm</location>
    </subcellularLocation>
</comment>
<evidence type="ECO:0000256" key="10">
    <source>
        <dbReference type="PROSITE-ProRule" id="PRU00169"/>
    </source>
</evidence>
<dbReference type="EMBL" id="AORV01000020">
    <property type="protein sequence ID" value="EMS73436.1"/>
    <property type="molecule type" value="Genomic_DNA"/>
</dbReference>
<evidence type="ECO:0000313" key="14">
    <source>
        <dbReference type="Proteomes" id="UP000014155"/>
    </source>
</evidence>
<keyword evidence="14" id="KW-1185">Reference proteome</keyword>
<protein>
    <recommendedName>
        <fullName evidence="2">Stage 0 sporulation protein A homolog</fullName>
    </recommendedName>
</protein>
<evidence type="ECO:0000256" key="8">
    <source>
        <dbReference type="ARBA" id="ARBA00023163"/>
    </source>
</evidence>
<dbReference type="Gene3D" id="3.40.50.2300">
    <property type="match status" value="1"/>
</dbReference>
<keyword evidence="7" id="KW-0238">DNA-binding</keyword>
<dbReference type="GO" id="GO:0003700">
    <property type="term" value="F:DNA-binding transcription factor activity"/>
    <property type="evidence" value="ECO:0007669"/>
    <property type="project" value="InterPro"/>
</dbReference>
<evidence type="ECO:0000259" key="12">
    <source>
        <dbReference type="PROSITE" id="PS50110"/>
    </source>
</evidence>
<dbReference type="PANTHER" id="PTHR42713">
    <property type="entry name" value="HISTIDINE KINASE-RELATED"/>
    <property type="match status" value="1"/>
</dbReference>
<organism evidence="13 14">
    <name type="scientific">Ruminiclostridium cellobioparum subsp. termitidis CT1112</name>
    <dbReference type="NCBI Taxonomy" id="1195236"/>
    <lineage>
        <taxon>Bacteria</taxon>
        <taxon>Bacillati</taxon>
        <taxon>Bacillota</taxon>
        <taxon>Clostridia</taxon>
        <taxon>Eubacteriales</taxon>
        <taxon>Oscillospiraceae</taxon>
        <taxon>Ruminiclostridium</taxon>
    </lineage>
</organism>
<keyword evidence="3" id="KW-0963">Cytoplasm</keyword>
<dbReference type="CDD" id="cd17536">
    <property type="entry name" value="REC_YesN-like"/>
    <property type="match status" value="1"/>
</dbReference>
<dbReference type="Pfam" id="PF00072">
    <property type="entry name" value="Response_reg"/>
    <property type="match status" value="1"/>
</dbReference>
<dbReference type="PATRIC" id="fig|1195236.3.peg.934"/>
<evidence type="ECO:0000256" key="7">
    <source>
        <dbReference type="ARBA" id="ARBA00023125"/>
    </source>
</evidence>
<dbReference type="eggNOG" id="COG4753">
    <property type="taxonomic scope" value="Bacteria"/>
</dbReference>
<gene>
    <name evidence="13" type="ORF">CTER_0612</name>
</gene>
<evidence type="ECO:0000256" key="2">
    <source>
        <dbReference type="ARBA" id="ARBA00018672"/>
    </source>
</evidence>
<dbReference type="InterPro" id="IPR009057">
    <property type="entry name" value="Homeodomain-like_sf"/>
</dbReference>
<reference evidence="13 14" key="1">
    <citation type="journal article" date="2013" name="Genome Announc.">
        <title>Draft Genome Sequence of the Cellulolytic, Mesophilic, Anaerobic Bacterium Clostridium termitidis Strain CT1112 (DSM 5398).</title>
        <authorList>
            <person name="Lal S."/>
            <person name="Ramachandran U."/>
            <person name="Zhang X."/>
            <person name="Munir R."/>
            <person name="Sparling R."/>
            <person name="Levin D.B."/>
        </authorList>
    </citation>
    <scope>NUCLEOTIDE SEQUENCE [LARGE SCALE GENOMIC DNA]</scope>
    <source>
        <strain evidence="13 14">CT1112</strain>
    </source>
</reference>
<sequence length="530" mass="61541">MYKVLVVDDEDIVRKGLKKIISNMNLKISKIDEARDGKEALDIFHSNRPNIIITDIKMPNIDGLELVEIIRKFDKNIKFIILSGYGEFSYAQKAIQYGVTDYLLKPFKNEKLNDILSGIISQLDEERQQTVNKNIYIKTLSLLQEKIIKEVLNNEYKKVDISKVFSSSKIAFLKKGFLVFTFHISNGVADSDTSKNTIMQKLHFYLEDMDLSIYSFSSKYGHIMCLLNLEKATAGELMEKIRNNPDRINSDGFDKKIFIGSSQWMEDVEALPVLAAQSLKALDYRLFMWDSPLLCHSDSFQTAAQLRVPAVYYDKISTNLADNDLTDLNKSVDEMFSFILKNQNLTPDFIINTLKNLVLYVSKFFGDSFNNFHMCKDSIDDIDYLYQTSDSIMELRNKMKEMLCRIIKTDRKLYKETGDNSTIGYAIRYMEKNFNKDISLDMVANQVSMNSNYFSSLFRKKTGYSFVKYLQKLRIEKAKKLLSNPLKRNYEIAAETGFENDKYFCKVFKELTGLTPLEYREQLPRRTDMQ</sequence>
<evidence type="ECO:0000259" key="11">
    <source>
        <dbReference type="PROSITE" id="PS01124"/>
    </source>
</evidence>
<evidence type="ECO:0000313" key="13">
    <source>
        <dbReference type="EMBL" id="EMS73436.1"/>
    </source>
</evidence>
<dbReference type="STRING" id="1195236.CTER_0612"/>
<dbReference type="eggNOG" id="COG2207">
    <property type="taxonomic scope" value="Bacteria"/>
</dbReference>
<dbReference type="InterPro" id="IPR051552">
    <property type="entry name" value="HptR"/>
</dbReference>
<dbReference type="RefSeq" id="WP_004623935.1">
    <property type="nucleotide sequence ID" value="NZ_AORV01000020.1"/>
</dbReference>
<evidence type="ECO:0000256" key="6">
    <source>
        <dbReference type="ARBA" id="ARBA00023015"/>
    </source>
</evidence>
<dbReference type="GO" id="GO:0005737">
    <property type="term" value="C:cytoplasm"/>
    <property type="evidence" value="ECO:0007669"/>
    <property type="project" value="UniProtKB-SubCell"/>
</dbReference>
<evidence type="ECO:0000256" key="5">
    <source>
        <dbReference type="ARBA" id="ARBA00023012"/>
    </source>
</evidence>
<dbReference type="Proteomes" id="UP000014155">
    <property type="component" value="Unassembled WGS sequence"/>
</dbReference>
<dbReference type="GO" id="GO:0043565">
    <property type="term" value="F:sequence-specific DNA binding"/>
    <property type="evidence" value="ECO:0007669"/>
    <property type="project" value="InterPro"/>
</dbReference>
<dbReference type="SUPFAM" id="SSF46689">
    <property type="entry name" value="Homeodomain-like"/>
    <property type="match status" value="2"/>
</dbReference>
<feature type="domain" description="HTH araC/xylS-type" evidence="11">
    <location>
        <begin position="424"/>
        <end position="522"/>
    </location>
</feature>
<evidence type="ECO:0000256" key="4">
    <source>
        <dbReference type="ARBA" id="ARBA00022553"/>
    </source>
</evidence>
<dbReference type="PROSITE" id="PS01124">
    <property type="entry name" value="HTH_ARAC_FAMILY_2"/>
    <property type="match status" value="1"/>
</dbReference>
<dbReference type="SMART" id="SM00342">
    <property type="entry name" value="HTH_ARAC"/>
    <property type="match status" value="1"/>
</dbReference>
<dbReference type="Pfam" id="PF12833">
    <property type="entry name" value="HTH_18"/>
    <property type="match status" value="1"/>
</dbReference>
<keyword evidence="8" id="KW-0804">Transcription</keyword>
<dbReference type="Gene3D" id="1.10.10.60">
    <property type="entry name" value="Homeodomain-like"/>
    <property type="match status" value="2"/>
</dbReference>
<dbReference type="InterPro" id="IPR011006">
    <property type="entry name" value="CheY-like_superfamily"/>
</dbReference>
<evidence type="ECO:0000256" key="3">
    <source>
        <dbReference type="ARBA" id="ARBA00022490"/>
    </source>
</evidence>
<evidence type="ECO:0000256" key="1">
    <source>
        <dbReference type="ARBA" id="ARBA00004496"/>
    </source>
</evidence>
<dbReference type="PANTHER" id="PTHR42713:SF3">
    <property type="entry name" value="TRANSCRIPTIONAL REGULATORY PROTEIN HPTR"/>
    <property type="match status" value="1"/>
</dbReference>
<dbReference type="GO" id="GO:0000160">
    <property type="term" value="P:phosphorelay signal transduction system"/>
    <property type="evidence" value="ECO:0007669"/>
    <property type="project" value="UniProtKB-KW"/>
</dbReference>
<feature type="domain" description="Response regulatory" evidence="12">
    <location>
        <begin position="3"/>
        <end position="120"/>
    </location>
</feature>
<dbReference type="InterPro" id="IPR018060">
    <property type="entry name" value="HTH_AraC"/>
</dbReference>
<evidence type="ECO:0000256" key="9">
    <source>
        <dbReference type="ARBA" id="ARBA00024867"/>
    </source>
</evidence>
<keyword evidence="5" id="KW-0902">Two-component regulatory system</keyword>
<dbReference type="PROSITE" id="PS50110">
    <property type="entry name" value="RESPONSE_REGULATORY"/>
    <property type="match status" value="1"/>
</dbReference>
<keyword evidence="6" id="KW-0805">Transcription regulation</keyword>
<accession>S0FSY0</accession>
<dbReference type="SUPFAM" id="SSF52172">
    <property type="entry name" value="CheY-like"/>
    <property type="match status" value="1"/>
</dbReference>
<feature type="modified residue" description="4-aspartylphosphate" evidence="10">
    <location>
        <position position="55"/>
    </location>
</feature>
<name>S0FSY0_RUMCE</name>
<keyword evidence="4 10" id="KW-0597">Phosphoprotein</keyword>
<dbReference type="InterPro" id="IPR001789">
    <property type="entry name" value="Sig_transdc_resp-reg_receiver"/>
</dbReference>
<comment type="function">
    <text evidence="9">May play the central regulatory role in sporulation. It may be an element of the effector pathway responsible for the activation of sporulation genes in response to nutritional stress. Spo0A may act in concert with spo0H (a sigma factor) to control the expression of some genes that are critical to the sporulation process.</text>
</comment>
<comment type="caution">
    <text evidence="13">The sequence shown here is derived from an EMBL/GenBank/DDBJ whole genome shotgun (WGS) entry which is preliminary data.</text>
</comment>
<proteinExistence type="predicted"/>